<evidence type="ECO:0000256" key="6">
    <source>
        <dbReference type="PROSITE-ProRule" id="PRU00169"/>
    </source>
</evidence>
<evidence type="ECO:0000313" key="10">
    <source>
        <dbReference type="Proteomes" id="UP000032305"/>
    </source>
</evidence>
<evidence type="ECO:0000259" key="8">
    <source>
        <dbReference type="PROSITE" id="PS50110"/>
    </source>
</evidence>
<keyword evidence="3 6" id="KW-0597">Phosphoprotein</keyword>
<dbReference type="InterPro" id="IPR003018">
    <property type="entry name" value="GAF"/>
</dbReference>
<dbReference type="InterPro" id="IPR011006">
    <property type="entry name" value="CheY-like_superfamily"/>
</dbReference>
<dbReference type="Pfam" id="PF00072">
    <property type="entry name" value="Response_reg"/>
    <property type="match status" value="1"/>
</dbReference>
<dbReference type="Proteomes" id="UP000032305">
    <property type="component" value="Unassembled WGS sequence"/>
</dbReference>
<dbReference type="CDD" id="cd00130">
    <property type="entry name" value="PAS"/>
    <property type="match status" value="1"/>
</dbReference>
<dbReference type="SMART" id="SM00448">
    <property type="entry name" value="REC"/>
    <property type="match status" value="1"/>
</dbReference>
<dbReference type="PANTHER" id="PTHR43065">
    <property type="entry name" value="SENSOR HISTIDINE KINASE"/>
    <property type="match status" value="1"/>
</dbReference>
<dbReference type="PROSITE" id="PS50109">
    <property type="entry name" value="HIS_KIN"/>
    <property type="match status" value="1"/>
</dbReference>
<evidence type="ECO:0000259" key="7">
    <source>
        <dbReference type="PROSITE" id="PS50109"/>
    </source>
</evidence>
<evidence type="ECO:0000256" key="4">
    <source>
        <dbReference type="ARBA" id="ARBA00022679"/>
    </source>
</evidence>
<dbReference type="Pfam" id="PF02518">
    <property type="entry name" value="HATPase_c"/>
    <property type="match status" value="1"/>
</dbReference>
<dbReference type="GO" id="GO:0000155">
    <property type="term" value="F:phosphorelay sensor kinase activity"/>
    <property type="evidence" value="ECO:0007669"/>
    <property type="project" value="InterPro"/>
</dbReference>
<organism evidence="9 10">
    <name type="scientific">Sphingomonas parapaucimobilis NBRC 15100</name>
    <dbReference type="NCBI Taxonomy" id="1219049"/>
    <lineage>
        <taxon>Bacteria</taxon>
        <taxon>Pseudomonadati</taxon>
        <taxon>Pseudomonadota</taxon>
        <taxon>Alphaproteobacteria</taxon>
        <taxon>Sphingomonadales</taxon>
        <taxon>Sphingomonadaceae</taxon>
        <taxon>Sphingomonas</taxon>
    </lineage>
</organism>
<dbReference type="Pfam" id="PF08448">
    <property type="entry name" value="PAS_4"/>
    <property type="match status" value="2"/>
</dbReference>
<dbReference type="CDD" id="cd00082">
    <property type="entry name" value="HisKA"/>
    <property type="match status" value="1"/>
</dbReference>
<keyword evidence="10" id="KW-1185">Reference proteome</keyword>
<dbReference type="InterPro" id="IPR035965">
    <property type="entry name" value="PAS-like_dom_sf"/>
</dbReference>
<dbReference type="SMART" id="SM00065">
    <property type="entry name" value="GAF"/>
    <property type="match status" value="1"/>
</dbReference>
<evidence type="ECO:0000256" key="5">
    <source>
        <dbReference type="ARBA" id="ARBA00022777"/>
    </source>
</evidence>
<dbReference type="EC" id="2.7.13.3" evidence="2"/>
<feature type="modified residue" description="4-aspartylphosphate" evidence="6">
    <location>
        <position position="800"/>
    </location>
</feature>
<dbReference type="AlphaFoldDB" id="A0A0A1WA18"/>
<dbReference type="Gene3D" id="3.30.450.20">
    <property type="entry name" value="PAS domain"/>
    <property type="match status" value="2"/>
</dbReference>
<dbReference type="SMART" id="SM00388">
    <property type="entry name" value="HisKA"/>
    <property type="match status" value="1"/>
</dbReference>
<dbReference type="Gene3D" id="1.10.287.130">
    <property type="match status" value="1"/>
</dbReference>
<evidence type="ECO:0000256" key="3">
    <source>
        <dbReference type="ARBA" id="ARBA00022553"/>
    </source>
</evidence>
<dbReference type="InterPro" id="IPR004358">
    <property type="entry name" value="Sig_transdc_His_kin-like_C"/>
</dbReference>
<feature type="domain" description="Histidine kinase" evidence="7">
    <location>
        <begin position="509"/>
        <end position="729"/>
    </location>
</feature>
<proteinExistence type="predicted"/>
<keyword evidence="5" id="KW-0418">Kinase</keyword>
<dbReference type="SUPFAM" id="SSF55785">
    <property type="entry name" value="PYP-like sensor domain (PAS domain)"/>
    <property type="match status" value="2"/>
</dbReference>
<dbReference type="InterPro" id="IPR013656">
    <property type="entry name" value="PAS_4"/>
</dbReference>
<reference evidence="9 10" key="1">
    <citation type="submission" date="2014-11" db="EMBL/GenBank/DDBJ databases">
        <title>Whole genome shotgun sequence of Sphingomonas parapaucimobilis NBRC 15100.</title>
        <authorList>
            <person name="Katano-Makiyama Y."/>
            <person name="Hosoyama A."/>
            <person name="Hashimoto M."/>
            <person name="Hosoyama Y."/>
            <person name="Noguchi M."/>
            <person name="Numata M."/>
            <person name="Tsuchikane K."/>
            <person name="Hirakata S."/>
            <person name="Uohara A."/>
            <person name="Shimodaira J."/>
            <person name="Ohji S."/>
            <person name="Ichikawa N."/>
            <person name="Kimura A."/>
            <person name="Yamazoe A."/>
            <person name="Fujita N."/>
        </authorList>
    </citation>
    <scope>NUCLEOTIDE SEQUENCE [LARGE SCALE GENOMIC DNA]</scope>
    <source>
        <strain evidence="9 10">NBRC 15100</strain>
    </source>
</reference>
<dbReference type="Pfam" id="PF01590">
    <property type="entry name" value="GAF"/>
    <property type="match status" value="1"/>
</dbReference>
<dbReference type="SUPFAM" id="SSF55874">
    <property type="entry name" value="ATPase domain of HSP90 chaperone/DNA topoisomerase II/histidine kinase"/>
    <property type="match status" value="1"/>
</dbReference>
<evidence type="ECO:0000256" key="2">
    <source>
        <dbReference type="ARBA" id="ARBA00012438"/>
    </source>
</evidence>
<dbReference type="InterPro" id="IPR005467">
    <property type="entry name" value="His_kinase_dom"/>
</dbReference>
<dbReference type="EMBL" id="BBPI01000069">
    <property type="protein sequence ID" value="GAM01811.1"/>
    <property type="molecule type" value="Genomic_DNA"/>
</dbReference>
<dbReference type="InterPro" id="IPR036890">
    <property type="entry name" value="HATPase_C_sf"/>
</dbReference>
<evidence type="ECO:0000256" key="1">
    <source>
        <dbReference type="ARBA" id="ARBA00000085"/>
    </source>
</evidence>
<dbReference type="Gene3D" id="3.30.565.10">
    <property type="entry name" value="Histidine kinase-like ATPase, C-terminal domain"/>
    <property type="match status" value="1"/>
</dbReference>
<dbReference type="InterPro" id="IPR003661">
    <property type="entry name" value="HisK_dim/P_dom"/>
</dbReference>
<dbReference type="Pfam" id="PF00512">
    <property type="entry name" value="HisKA"/>
    <property type="match status" value="1"/>
</dbReference>
<dbReference type="Gene3D" id="3.30.450.40">
    <property type="match status" value="1"/>
</dbReference>
<evidence type="ECO:0000313" key="9">
    <source>
        <dbReference type="EMBL" id="GAM01811.1"/>
    </source>
</evidence>
<dbReference type="SUPFAM" id="SSF55781">
    <property type="entry name" value="GAF domain-like"/>
    <property type="match status" value="1"/>
</dbReference>
<protein>
    <recommendedName>
        <fullName evidence="2">histidine kinase</fullName>
        <ecNumber evidence="2">2.7.13.3</ecNumber>
    </recommendedName>
</protein>
<dbReference type="PROSITE" id="PS50110">
    <property type="entry name" value="RESPONSE_REGULATORY"/>
    <property type="match status" value="1"/>
</dbReference>
<dbReference type="SUPFAM" id="SSF52172">
    <property type="entry name" value="CheY-like"/>
    <property type="match status" value="1"/>
</dbReference>
<sequence>MTAASPSFRETHGKGVAAVSAGVETPPFLTGGGDCADRIAYMDWSATALGPVERWTIALKMTLALVLRSTVPYLLLWGEDGVMLYNDAYAAFVGDSHPKLLGKTVHDGWPDHTAFSDVIMTAGLGGKTLHFPDRPVTLCRDGQQMQAWANFDISPIADAQGKPVGVLCLMADTTQRVLAERRAAFLLTLSDHIRALETPTEIMALVAERLGEELSASRVFYAEITSQGWMTVERDYARGVSSIVGRHSLVSFGPDLLAAYRGGAPVVVTNVGADHRLSEGARSGLQAREVGAFVDVVLFEETEWVGLLAVQSATPRIWTPEEEALVQNVGERVKVAVERARAEMALRELKDTLEQQVVERTAEIRRYHEIVEAIASPICAFDTDYRLIAFNKAHNQEFRRIFGFETKIGDVLPDQFVPDQRDAIRSLMTRALTGEHFTVAEAFGNPDFVRPNWEITYTPLRDSAGRVIAAFHQATDISERLMAAAELEAAQEALRQSQKVEAMGSLTGGVAHDFNNLLTPIIGSLDMLMRRGSGTAREKRLIDGALQSAERAKTLVQRLLAFARRQPLQPTAVDLSQLVDSMADLIESTVGPTITLEVEVADALPPARADANQLEMALLNLAVNARDAMPNGGTLSVKVHRYGVDSQQIVDVPAGDYICLSVGDTGMGMDEATRQRAIEPFFSTKGVGKGTGLGLSMVHGLAAQLGGGLTILSALGRGTAITLWLPLSDVKTATTAPVVPASAKADGTGTVLLVDDEDLVRMSTADMLADLGYGVVEASSGEQALELVQAGLRPDLLVTDHLMPGLSGAQLARDLQGKLPGIRCIIVSGYAEAEGMDIEMARLTKPFRSEELAAGLAAIGVQASGASAFANRTAPEEGDAARPIIAQ</sequence>
<dbReference type="NCBIfam" id="TIGR00229">
    <property type="entry name" value="sensory_box"/>
    <property type="match status" value="2"/>
</dbReference>
<name>A0A0A1WA18_9SPHN</name>
<dbReference type="Gene3D" id="3.40.50.2300">
    <property type="match status" value="1"/>
</dbReference>
<keyword evidence="4" id="KW-0808">Transferase</keyword>
<feature type="domain" description="Response regulatory" evidence="8">
    <location>
        <begin position="750"/>
        <end position="860"/>
    </location>
</feature>
<dbReference type="eggNOG" id="COG4191">
    <property type="taxonomic scope" value="Bacteria"/>
</dbReference>
<dbReference type="InterPro" id="IPR036097">
    <property type="entry name" value="HisK_dim/P_sf"/>
</dbReference>
<dbReference type="InterPro" id="IPR029016">
    <property type="entry name" value="GAF-like_dom_sf"/>
</dbReference>
<comment type="catalytic activity">
    <reaction evidence="1">
        <text>ATP + protein L-histidine = ADP + protein N-phospho-L-histidine.</text>
        <dbReference type="EC" id="2.7.13.3"/>
    </reaction>
</comment>
<dbReference type="eggNOG" id="COG2202">
    <property type="taxonomic scope" value="Bacteria"/>
</dbReference>
<gene>
    <name evidence="9" type="ORF">SP5_069_00550</name>
</gene>
<dbReference type="InterPro" id="IPR000014">
    <property type="entry name" value="PAS"/>
</dbReference>
<dbReference type="SMART" id="SM00387">
    <property type="entry name" value="HATPase_c"/>
    <property type="match status" value="1"/>
</dbReference>
<dbReference type="PANTHER" id="PTHR43065:SF42">
    <property type="entry name" value="TWO-COMPONENT SENSOR PPRA"/>
    <property type="match status" value="1"/>
</dbReference>
<dbReference type="PRINTS" id="PR00344">
    <property type="entry name" value="BCTRLSENSOR"/>
</dbReference>
<dbReference type="SUPFAM" id="SSF47384">
    <property type="entry name" value="Homodimeric domain of signal transducing histidine kinase"/>
    <property type="match status" value="1"/>
</dbReference>
<accession>A0A0A1WA18</accession>
<comment type="caution">
    <text evidence="9">The sequence shown here is derived from an EMBL/GenBank/DDBJ whole genome shotgun (WGS) entry which is preliminary data.</text>
</comment>
<dbReference type="InterPro" id="IPR003594">
    <property type="entry name" value="HATPase_dom"/>
</dbReference>
<dbReference type="InterPro" id="IPR001789">
    <property type="entry name" value="Sig_transdc_resp-reg_receiver"/>
</dbReference>